<feature type="active site" description="Proton donor" evidence="7">
    <location>
        <position position="372"/>
    </location>
</feature>
<dbReference type="InterPro" id="IPR010497">
    <property type="entry name" value="Epoxide_hydro_N"/>
</dbReference>
<evidence type="ECO:0000256" key="3">
    <source>
        <dbReference type="ARBA" id="ARBA00010088"/>
    </source>
</evidence>
<feature type="active site" description="Nucleophile" evidence="7">
    <location>
        <position position="226"/>
    </location>
</feature>
<feature type="signal peptide" evidence="8">
    <location>
        <begin position="1"/>
        <end position="22"/>
    </location>
</feature>
<dbReference type="OrthoDB" id="7130006at2759"/>
<comment type="catalytic activity">
    <reaction evidence="1 6">
        <text>1-(4-methoxyphenyl)-N-methyl-N-[(3-methyloxetan-3-yl)methyl]methanamine + H2O = 2-{[(4-methoxybenzyl)(methyl)amino]methyl}-2-methylpropane-1,3-diol</text>
        <dbReference type="Rhea" id="RHEA:55764"/>
        <dbReference type="ChEBI" id="CHEBI:15377"/>
        <dbReference type="ChEBI" id="CHEBI:139161"/>
        <dbReference type="ChEBI" id="CHEBI:139164"/>
        <dbReference type="EC" id="3.3.2.9"/>
    </reaction>
</comment>
<keyword evidence="8" id="KW-0732">Signal</keyword>
<evidence type="ECO:0000256" key="4">
    <source>
        <dbReference type="ARBA" id="ARBA00022797"/>
    </source>
</evidence>
<dbReference type="RefSeq" id="XP_026738427.1">
    <property type="nucleotide sequence ID" value="XM_026882626.1"/>
</dbReference>
<evidence type="ECO:0000256" key="2">
    <source>
        <dbReference type="ARBA" id="ARBA00004111"/>
    </source>
</evidence>
<comment type="function">
    <text evidence="6">Catalyzes juvenile hormone hydrolysis.</text>
</comment>
<comment type="catalytic activity">
    <reaction evidence="6">
        <text>cis-stilbene oxide + H2O = (1R,2R)-hydrobenzoin</text>
        <dbReference type="Rhea" id="RHEA:23900"/>
        <dbReference type="ChEBI" id="CHEBI:15377"/>
        <dbReference type="ChEBI" id="CHEBI:50004"/>
        <dbReference type="ChEBI" id="CHEBI:50014"/>
        <dbReference type="EC" id="3.3.2.9"/>
    </reaction>
</comment>
<evidence type="ECO:0000256" key="5">
    <source>
        <dbReference type="ARBA" id="ARBA00022801"/>
    </source>
</evidence>
<comment type="similarity">
    <text evidence="3 6">Belongs to the peptidase S33 family.</text>
</comment>
<dbReference type="InterPro" id="IPR029058">
    <property type="entry name" value="AB_hydrolase_fold"/>
</dbReference>
<dbReference type="Proteomes" id="UP000322000">
    <property type="component" value="Chromosome 15"/>
</dbReference>
<protein>
    <recommendedName>
        <fullName evidence="6">Epoxide hydrolase</fullName>
        <ecNumber evidence="6">3.3.2.9</ecNumber>
    </recommendedName>
</protein>
<proteinExistence type="inferred from homology"/>
<comment type="subcellular location">
    <subcellularLocation>
        <location evidence="6">Endoplasmic reticulum membrane</location>
    </subcellularLocation>
    <subcellularLocation>
        <location evidence="2">Microsome membrane</location>
        <topology evidence="2">Single-pass membrane protein</topology>
    </subcellularLocation>
</comment>
<dbReference type="GO" id="GO:0005789">
    <property type="term" value="C:endoplasmic reticulum membrane"/>
    <property type="evidence" value="ECO:0007669"/>
    <property type="project" value="UniProtKB-SubCell"/>
</dbReference>
<dbReference type="FunCoup" id="A0A7E5WDC0">
    <property type="interactions" value="244"/>
</dbReference>
<evidence type="ECO:0000313" key="11">
    <source>
        <dbReference type="RefSeq" id="XP_026738427.1"/>
    </source>
</evidence>
<dbReference type="InterPro" id="IPR000639">
    <property type="entry name" value="Epox_hydrolase-like"/>
</dbReference>
<dbReference type="PIRSF" id="PIRSF001112">
    <property type="entry name" value="Epoxide_hydrolase"/>
    <property type="match status" value="1"/>
</dbReference>
<dbReference type="GeneID" id="113501469"/>
<keyword evidence="6" id="KW-0472">Membrane</keyword>
<keyword evidence="5 6" id="KW-0378">Hydrolase</keyword>
<dbReference type="AlphaFoldDB" id="A0A7E5WDC0"/>
<dbReference type="Gene3D" id="3.40.50.1820">
    <property type="entry name" value="alpha/beta hydrolase"/>
    <property type="match status" value="1"/>
</dbReference>
<dbReference type="InterPro" id="IPR016292">
    <property type="entry name" value="Epoxide_hydrolase"/>
</dbReference>
<dbReference type="SUPFAM" id="SSF53474">
    <property type="entry name" value="alpha/beta-Hydrolases"/>
    <property type="match status" value="1"/>
</dbReference>
<feature type="chain" id="PRO_5028990678" description="Epoxide hydrolase" evidence="8">
    <location>
        <begin position="23"/>
        <end position="462"/>
    </location>
</feature>
<evidence type="ECO:0000256" key="6">
    <source>
        <dbReference type="PIRNR" id="PIRNR001112"/>
    </source>
</evidence>
<reference evidence="11" key="1">
    <citation type="submission" date="2025-08" db="UniProtKB">
        <authorList>
            <consortium name="RefSeq"/>
        </authorList>
    </citation>
    <scope>IDENTIFICATION</scope>
</reference>
<dbReference type="Pfam" id="PF06441">
    <property type="entry name" value="EHN"/>
    <property type="match status" value="1"/>
</dbReference>
<feature type="domain" description="Epoxide hydrolase N-terminal" evidence="9">
    <location>
        <begin position="51"/>
        <end position="160"/>
    </location>
</feature>
<name>A0A7E5WDC0_TRINI</name>
<accession>A0A7E5WDC0</accession>
<organism evidence="10 11">
    <name type="scientific">Trichoplusia ni</name>
    <name type="common">Cabbage looper</name>
    <dbReference type="NCBI Taxonomy" id="7111"/>
    <lineage>
        <taxon>Eukaryota</taxon>
        <taxon>Metazoa</taxon>
        <taxon>Ecdysozoa</taxon>
        <taxon>Arthropoda</taxon>
        <taxon>Hexapoda</taxon>
        <taxon>Insecta</taxon>
        <taxon>Pterygota</taxon>
        <taxon>Neoptera</taxon>
        <taxon>Endopterygota</taxon>
        <taxon>Lepidoptera</taxon>
        <taxon>Glossata</taxon>
        <taxon>Ditrysia</taxon>
        <taxon>Noctuoidea</taxon>
        <taxon>Noctuidae</taxon>
        <taxon>Plusiinae</taxon>
        <taxon>Trichoplusia</taxon>
    </lineage>
</organism>
<evidence type="ECO:0000256" key="1">
    <source>
        <dbReference type="ARBA" id="ARBA00000221"/>
    </source>
</evidence>
<evidence type="ECO:0000256" key="7">
    <source>
        <dbReference type="PIRSR" id="PIRSR001112-1"/>
    </source>
</evidence>
<evidence type="ECO:0000259" key="9">
    <source>
        <dbReference type="Pfam" id="PF06441"/>
    </source>
</evidence>
<dbReference type="PANTHER" id="PTHR21661">
    <property type="entry name" value="EPOXIDE HYDROLASE 1-RELATED"/>
    <property type="match status" value="1"/>
</dbReference>
<evidence type="ECO:0000313" key="10">
    <source>
        <dbReference type="Proteomes" id="UP000322000"/>
    </source>
</evidence>
<evidence type="ECO:0000256" key="8">
    <source>
        <dbReference type="SAM" id="SignalP"/>
    </source>
</evidence>
<sequence>MGFLTKAVFIALLGVGAWFTFGGSSPKPIPHLDPEAWWGPKDLQGKLDKSIRPFKVKFEEEMIKDLRYRLKNHRPFTPPLEGVAFEYGFNTNQIEGWLNYWAEKYNFTERETFFNQFPHYKTYIQGLDMHFIRVTPKVSKDVKVIPLLMLHGWGGSVREFYEAIPLLTQQQTGYNFVFDLIVPSLPGFGFSQGSVRPGLGMPEAAVILKNLMNRLGYENFYVQGGDFGGAVAAVMATLYPDVMLGYHSNMLLSQHSTSIFRMFVGAYFPSLIVEPHLADRMYPLSKFFAYFIEELGYMHLHGTKPDTIGVPLTDSPAGFLAYMLEKFSVWTRTEFKHLPDGGLGLRFTKDQLLDNLMVYWSTNSITTSIRFYAENLNFEKWAMGLDDIPTPVPTWALQAKHEMIYQPPALLTPKFTNLVGTTILDDGGHFLAFELPKEFSADVFNGFKKIREWRQKNGKIEL</sequence>
<keyword evidence="4 6" id="KW-0058">Aromatic hydrocarbons catabolism</keyword>
<dbReference type="GO" id="GO:0033961">
    <property type="term" value="F:cis-stilbene-oxide hydrolase activity"/>
    <property type="evidence" value="ECO:0007669"/>
    <property type="project" value="UniProtKB-UniRule"/>
</dbReference>
<dbReference type="KEGG" id="tnl:113501469"/>
<dbReference type="PRINTS" id="PR00412">
    <property type="entry name" value="EPOXHYDRLASE"/>
</dbReference>
<dbReference type="PANTHER" id="PTHR21661:SF35">
    <property type="entry name" value="EPOXIDE HYDROLASE"/>
    <property type="match status" value="1"/>
</dbReference>
<gene>
    <name evidence="11" type="primary">LOC113501469</name>
</gene>
<dbReference type="EC" id="3.3.2.9" evidence="6"/>
<dbReference type="GO" id="GO:0097176">
    <property type="term" value="P:epoxide metabolic process"/>
    <property type="evidence" value="ECO:0007669"/>
    <property type="project" value="TreeGrafter"/>
</dbReference>
<keyword evidence="10" id="KW-1185">Reference proteome</keyword>
<feature type="active site" description="Proton acceptor" evidence="7">
    <location>
        <position position="429"/>
    </location>
</feature>
<keyword evidence="6" id="KW-0256">Endoplasmic reticulum</keyword>
<dbReference type="InParanoid" id="A0A7E5WDC0"/>